<comment type="caution">
    <text evidence="1">The sequence shown here is derived from an EMBL/GenBank/DDBJ whole genome shotgun (WGS) entry which is preliminary data.</text>
</comment>
<name>X0V8D5_9ZZZZ</name>
<dbReference type="AlphaFoldDB" id="X0V8D5"/>
<protein>
    <submittedName>
        <fullName evidence="1">Uncharacterized protein</fullName>
    </submittedName>
</protein>
<accession>X0V8D5</accession>
<reference evidence="1" key="1">
    <citation type="journal article" date="2014" name="Front. Microbiol.">
        <title>High frequency of phylogenetically diverse reductive dehalogenase-homologous genes in deep subseafloor sedimentary metagenomes.</title>
        <authorList>
            <person name="Kawai M."/>
            <person name="Futagami T."/>
            <person name="Toyoda A."/>
            <person name="Takaki Y."/>
            <person name="Nishi S."/>
            <person name="Hori S."/>
            <person name="Arai W."/>
            <person name="Tsubouchi T."/>
            <person name="Morono Y."/>
            <person name="Uchiyama I."/>
            <person name="Ito T."/>
            <person name="Fujiyama A."/>
            <person name="Inagaki F."/>
            <person name="Takami H."/>
        </authorList>
    </citation>
    <scope>NUCLEOTIDE SEQUENCE</scope>
    <source>
        <strain evidence="1">Expedition CK06-06</strain>
    </source>
</reference>
<feature type="non-terminal residue" evidence="1">
    <location>
        <position position="1"/>
    </location>
</feature>
<organism evidence="1">
    <name type="scientific">marine sediment metagenome</name>
    <dbReference type="NCBI Taxonomy" id="412755"/>
    <lineage>
        <taxon>unclassified sequences</taxon>
        <taxon>metagenomes</taxon>
        <taxon>ecological metagenomes</taxon>
    </lineage>
</organism>
<sequence length="96" mass="10955">VKNAVLTESFLDHGSPEDEAHAKKLMIRSIEEKLMELVVPHILGGKTDFEGQTIVENIYASEPVILLHPRFSHEFFRLDNPARLFRPSPTSTRKET</sequence>
<gene>
    <name evidence="1" type="ORF">S01H1_36961</name>
</gene>
<evidence type="ECO:0000313" key="1">
    <source>
        <dbReference type="EMBL" id="GAG08748.1"/>
    </source>
</evidence>
<dbReference type="EMBL" id="BARS01023197">
    <property type="protein sequence ID" value="GAG08748.1"/>
    <property type="molecule type" value="Genomic_DNA"/>
</dbReference>
<proteinExistence type="predicted"/>